<evidence type="ECO:0000256" key="8">
    <source>
        <dbReference type="SAM" id="Phobius"/>
    </source>
</evidence>
<dbReference type="AlphaFoldDB" id="A0A3Q0RIP4"/>
<keyword evidence="8" id="KW-1133">Transmembrane helix</keyword>
<reference evidence="11" key="1">
    <citation type="submission" date="2025-08" db="UniProtKB">
        <authorList>
            <consortium name="Ensembl"/>
        </authorList>
    </citation>
    <scope>IDENTIFICATION</scope>
</reference>
<reference evidence="11" key="2">
    <citation type="submission" date="2025-09" db="UniProtKB">
        <authorList>
            <consortium name="Ensembl"/>
        </authorList>
    </citation>
    <scope>IDENTIFICATION</scope>
</reference>
<evidence type="ECO:0000256" key="7">
    <source>
        <dbReference type="ARBA" id="ARBA00023180"/>
    </source>
</evidence>
<feature type="domain" description="Immunoglobulin" evidence="10">
    <location>
        <begin position="21"/>
        <end position="125"/>
    </location>
</feature>
<evidence type="ECO:0000313" key="11">
    <source>
        <dbReference type="Ensembl" id="ENSACIP00000009708.1"/>
    </source>
</evidence>
<keyword evidence="8" id="KW-0812">Transmembrane</keyword>
<keyword evidence="3 9" id="KW-0732">Signal</keyword>
<dbReference type="InterPro" id="IPR036179">
    <property type="entry name" value="Ig-like_dom_sf"/>
</dbReference>
<evidence type="ECO:0000313" key="12">
    <source>
        <dbReference type="Proteomes" id="UP000261340"/>
    </source>
</evidence>
<evidence type="ECO:0000256" key="3">
    <source>
        <dbReference type="ARBA" id="ARBA00022729"/>
    </source>
</evidence>
<dbReference type="Gene3D" id="2.60.40.10">
    <property type="entry name" value="Immunoglobulins"/>
    <property type="match status" value="1"/>
</dbReference>
<keyword evidence="2" id="KW-1003">Cell membrane</keyword>
<keyword evidence="5 8" id="KW-0472">Membrane</keyword>
<name>A0A3Q0RIP4_AMPCI</name>
<dbReference type="PANTHER" id="PTHR19433:SF111">
    <property type="entry name" value="T CELL RECEPTOR ALPHA VARIABLE 4"/>
    <property type="match status" value="1"/>
</dbReference>
<organism evidence="11 12">
    <name type="scientific">Amphilophus citrinellus</name>
    <name type="common">Midas cichlid</name>
    <name type="synonym">Cichlasoma citrinellum</name>
    <dbReference type="NCBI Taxonomy" id="61819"/>
    <lineage>
        <taxon>Eukaryota</taxon>
        <taxon>Metazoa</taxon>
        <taxon>Chordata</taxon>
        <taxon>Craniata</taxon>
        <taxon>Vertebrata</taxon>
        <taxon>Euteleostomi</taxon>
        <taxon>Actinopterygii</taxon>
        <taxon>Neopterygii</taxon>
        <taxon>Teleostei</taxon>
        <taxon>Neoteleostei</taxon>
        <taxon>Acanthomorphata</taxon>
        <taxon>Ovalentaria</taxon>
        <taxon>Cichlomorphae</taxon>
        <taxon>Cichliformes</taxon>
        <taxon>Cichlidae</taxon>
        <taxon>New World cichlids</taxon>
        <taxon>Cichlasomatinae</taxon>
        <taxon>Heroini</taxon>
        <taxon>Amphilophus</taxon>
    </lineage>
</organism>
<dbReference type="GeneTree" id="ENSGT00950000183391"/>
<dbReference type="InterPro" id="IPR013106">
    <property type="entry name" value="Ig_V-set"/>
</dbReference>
<dbReference type="Pfam" id="PF07686">
    <property type="entry name" value="V-set"/>
    <property type="match status" value="1"/>
</dbReference>
<keyword evidence="7" id="KW-0325">Glycoprotein</keyword>
<evidence type="ECO:0000256" key="4">
    <source>
        <dbReference type="ARBA" id="ARBA00022859"/>
    </source>
</evidence>
<keyword evidence="6" id="KW-1015">Disulfide bond</keyword>
<feature type="transmembrane region" description="Helical" evidence="8">
    <location>
        <begin position="132"/>
        <end position="155"/>
    </location>
</feature>
<feature type="chain" id="PRO_5018780845" description="Immunoglobulin domain-containing protein" evidence="9">
    <location>
        <begin position="21"/>
        <end position="200"/>
    </location>
</feature>
<dbReference type="OMA" id="HICNCKR"/>
<evidence type="ECO:0000256" key="1">
    <source>
        <dbReference type="ARBA" id="ARBA00004236"/>
    </source>
</evidence>
<dbReference type="InterPro" id="IPR013783">
    <property type="entry name" value="Ig-like_fold"/>
</dbReference>
<dbReference type="InterPro" id="IPR052051">
    <property type="entry name" value="TCR_complex_component"/>
</dbReference>
<keyword evidence="4" id="KW-0391">Immunity</keyword>
<feature type="signal peptide" evidence="9">
    <location>
        <begin position="1"/>
        <end position="20"/>
    </location>
</feature>
<evidence type="ECO:0000256" key="2">
    <source>
        <dbReference type="ARBA" id="ARBA00022475"/>
    </source>
</evidence>
<dbReference type="PANTHER" id="PTHR19433">
    <property type="entry name" value="T-CELL RECEPTOR ALPHA CHAIN V REGION-RELATED"/>
    <property type="match status" value="1"/>
</dbReference>
<dbReference type="Ensembl" id="ENSACIT00000009995.1">
    <property type="protein sequence ID" value="ENSACIP00000009708.1"/>
    <property type="gene ID" value="ENSACIG00000007583.1"/>
</dbReference>
<evidence type="ECO:0000259" key="10">
    <source>
        <dbReference type="SMART" id="SM00409"/>
    </source>
</evidence>
<proteinExistence type="predicted"/>
<dbReference type="GO" id="GO:0009617">
    <property type="term" value="P:response to bacterium"/>
    <property type="evidence" value="ECO:0007669"/>
    <property type="project" value="TreeGrafter"/>
</dbReference>
<evidence type="ECO:0000256" key="6">
    <source>
        <dbReference type="ARBA" id="ARBA00023157"/>
    </source>
</evidence>
<dbReference type="InterPro" id="IPR003599">
    <property type="entry name" value="Ig_sub"/>
</dbReference>
<accession>A0A3Q0RIP4</accession>
<comment type="subcellular location">
    <subcellularLocation>
        <location evidence="1">Cell membrane</location>
    </subcellularLocation>
</comment>
<dbReference type="GO" id="GO:0005886">
    <property type="term" value="C:plasma membrane"/>
    <property type="evidence" value="ECO:0007669"/>
    <property type="project" value="UniProtKB-SubCell"/>
</dbReference>
<dbReference type="STRING" id="61819.ENSACIP00000009708"/>
<evidence type="ECO:0000256" key="9">
    <source>
        <dbReference type="SAM" id="SignalP"/>
    </source>
</evidence>
<protein>
    <recommendedName>
        <fullName evidence="10">Immunoglobulin domain-containing protein</fullName>
    </recommendedName>
</protein>
<keyword evidence="12" id="KW-1185">Reference proteome</keyword>
<dbReference type="Proteomes" id="UP000261340">
    <property type="component" value="Unplaced"/>
</dbReference>
<dbReference type="SMART" id="SM00409">
    <property type="entry name" value="IG"/>
    <property type="match status" value="1"/>
</dbReference>
<sequence>MKSFTLTAALLFCTFKSVSQSQTVEVQPDEEVTLQCANISKYSGVAFWFRLVNRTKASCISIMFDADKSIAYCEGFQGGSFEMSSNISTIFLKIKHLTVSDVGLYFCGFYTNARPVFSVINLKVKVMSDCKMELMCAILAAPTVFLIIVIVGLVVKIKKLQKGMTLVNLGFDDVNYATVTFGRKPRRRELEPNVVYAATR</sequence>
<evidence type="ECO:0000256" key="5">
    <source>
        <dbReference type="ARBA" id="ARBA00023136"/>
    </source>
</evidence>
<dbReference type="GO" id="GO:0002376">
    <property type="term" value="P:immune system process"/>
    <property type="evidence" value="ECO:0007669"/>
    <property type="project" value="UniProtKB-KW"/>
</dbReference>
<dbReference type="SUPFAM" id="SSF48726">
    <property type="entry name" value="Immunoglobulin"/>
    <property type="match status" value="1"/>
</dbReference>